<dbReference type="OrthoDB" id="4454541at2759"/>
<dbReference type="GO" id="GO:0022857">
    <property type="term" value="F:transmembrane transporter activity"/>
    <property type="evidence" value="ECO:0007669"/>
    <property type="project" value="InterPro"/>
</dbReference>
<keyword evidence="2" id="KW-0813">Transport</keyword>
<evidence type="ECO:0000259" key="8">
    <source>
        <dbReference type="PROSITE" id="PS50850"/>
    </source>
</evidence>
<name>A0A167CPW8_9ASCO</name>
<dbReference type="GeneID" id="30033785"/>
<feature type="transmembrane region" description="Helical" evidence="7">
    <location>
        <begin position="386"/>
        <end position="405"/>
    </location>
</feature>
<feature type="transmembrane region" description="Helical" evidence="7">
    <location>
        <begin position="449"/>
        <end position="473"/>
    </location>
</feature>
<keyword evidence="5 7" id="KW-0472">Membrane</keyword>
<dbReference type="Proteomes" id="UP000189580">
    <property type="component" value="Chromosome a"/>
</dbReference>
<dbReference type="FunFam" id="1.20.1250.20:FF:000064">
    <property type="entry name" value="MFS allantoate transporter"/>
    <property type="match status" value="1"/>
</dbReference>
<keyword evidence="4 7" id="KW-1133">Transmembrane helix</keyword>
<dbReference type="InterPro" id="IPR020846">
    <property type="entry name" value="MFS_dom"/>
</dbReference>
<gene>
    <name evidence="9" type="primary">THI73</name>
    <name evidence="9" type="ORF">AWJ20_193</name>
</gene>
<keyword evidence="10" id="KW-1185">Reference proteome</keyword>
<reference evidence="9 10" key="1">
    <citation type="submission" date="2016-02" db="EMBL/GenBank/DDBJ databases">
        <title>Complete genome sequence and transcriptome regulation of the pentose utilising yeast Sugiyamaella lignohabitans.</title>
        <authorList>
            <person name="Bellasio M."/>
            <person name="Peymann A."/>
            <person name="Valli M."/>
            <person name="Sipitzky M."/>
            <person name="Graf A."/>
            <person name="Sauer M."/>
            <person name="Marx H."/>
            <person name="Mattanovich D."/>
        </authorList>
    </citation>
    <scope>NUCLEOTIDE SEQUENCE [LARGE SCALE GENOMIC DNA]</scope>
    <source>
        <strain evidence="9 10">CBS 10342</strain>
    </source>
</reference>
<feature type="transmembrane region" description="Helical" evidence="7">
    <location>
        <begin position="291"/>
        <end position="314"/>
    </location>
</feature>
<dbReference type="PANTHER" id="PTHR43791">
    <property type="entry name" value="PERMEASE-RELATED"/>
    <property type="match status" value="1"/>
</dbReference>
<feature type="transmembrane region" description="Helical" evidence="7">
    <location>
        <begin position="326"/>
        <end position="348"/>
    </location>
</feature>
<comment type="similarity">
    <text evidence="6">Belongs to the major facilitator superfamily. Allantoate permease family.</text>
</comment>
<feature type="transmembrane region" description="Helical" evidence="7">
    <location>
        <begin position="354"/>
        <end position="374"/>
    </location>
</feature>
<evidence type="ECO:0000256" key="2">
    <source>
        <dbReference type="ARBA" id="ARBA00022448"/>
    </source>
</evidence>
<keyword evidence="3 7" id="KW-0812">Transmembrane</keyword>
<feature type="domain" description="Major facilitator superfamily (MFS) profile" evidence="8">
    <location>
        <begin position="63"/>
        <end position="478"/>
    </location>
</feature>
<evidence type="ECO:0000256" key="4">
    <source>
        <dbReference type="ARBA" id="ARBA00022989"/>
    </source>
</evidence>
<dbReference type="SUPFAM" id="SSF103473">
    <property type="entry name" value="MFS general substrate transporter"/>
    <property type="match status" value="1"/>
</dbReference>
<feature type="transmembrane region" description="Helical" evidence="7">
    <location>
        <begin position="130"/>
        <end position="148"/>
    </location>
</feature>
<feature type="transmembrane region" description="Helical" evidence="7">
    <location>
        <begin position="190"/>
        <end position="210"/>
    </location>
</feature>
<organism evidence="9 10">
    <name type="scientific">Sugiyamaella lignohabitans</name>
    <dbReference type="NCBI Taxonomy" id="796027"/>
    <lineage>
        <taxon>Eukaryota</taxon>
        <taxon>Fungi</taxon>
        <taxon>Dikarya</taxon>
        <taxon>Ascomycota</taxon>
        <taxon>Saccharomycotina</taxon>
        <taxon>Dipodascomycetes</taxon>
        <taxon>Dipodascales</taxon>
        <taxon>Trichomonascaceae</taxon>
        <taxon>Sugiyamaella</taxon>
    </lineage>
</organism>
<evidence type="ECO:0000256" key="5">
    <source>
        <dbReference type="ARBA" id="ARBA00023136"/>
    </source>
</evidence>
<accession>A0A167CPW8</accession>
<dbReference type="InterPro" id="IPR011701">
    <property type="entry name" value="MFS"/>
</dbReference>
<feature type="transmembrane region" description="Helical" evidence="7">
    <location>
        <begin position="155"/>
        <end position="178"/>
    </location>
</feature>
<evidence type="ECO:0000313" key="10">
    <source>
        <dbReference type="Proteomes" id="UP000189580"/>
    </source>
</evidence>
<proteinExistence type="inferred from homology"/>
<dbReference type="EMBL" id="CP014501">
    <property type="protein sequence ID" value="ANB11966.1"/>
    <property type="molecule type" value="Genomic_DNA"/>
</dbReference>
<evidence type="ECO:0000256" key="6">
    <source>
        <dbReference type="ARBA" id="ARBA00037968"/>
    </source>
</evidence>
<dbReference type="PROSITE" id="PS50850">
    <property type="entry name" value="MFS"/>
    <property type="match status" value="1"/>
</dbReference>
<dbReference type="PANTHER" id="PTHR43791:SF59">
    <property type="entry name" value="TRANSPORTER, PUTATIVE (AFU_ORTHOLOGUE AFUA_1G06550)-RELATED"/>
    <property type="match status" value="1"/>
</dbReference>
<feature type="transmembrane region" description="Helical" evidence="7">
    <location>
        <begin position="222"/>
        <end position="242"/>
    </location>
</feature>
<dbReference type="GO" id="GO:0016020">
    <property type="term" value="C:membrane"/>
    <property type="evidence" value="ECO:0007669"/>
    <property type="project" value="UniProtKB-SubCell"/>
</dbReference>
<dbReference type="RefSeq" id="XP_018734443.1">
    <property type="nucleotide sequence ID" value="XM_018878845.1"/>
</dbReference>
<dbReference type="KEGG" id="slb:AWJ20_193"/>
<dbReference type="Gene3D" id="1.20.1250.20">
    <property type="entry name" value="MFS general substrate transporter like domains"/>
    <property type="match status" value="2"/>
</dbReference>
<protein>
    <submittedName>
        <fullName evidence="9">Thi73p</fullName>
    </submittedName>
</protein>
<evidence type="ECO:0000256" key="7">
    <source>
        <dbReference type="SAM" id="Phobius"/>
    </source>
</evidence>
<dbReference type="InterPro" id="IPR036259">
    <property type="entry name" value="MFS_trans_sf"/>
</dbReference>
<evidence type="ECO:0000313" key="9">
    <source>
        <dbReference type="EMBL" id="ANB11966.1"/>
    </source>
</evidence>
<evidence type="ECO:0000256" key="3">
    <source>
        <dbReference type="ARBA" id="ARBA00022692"/>
    </source>
</evidence>
<evidence type="ECO:0000256" key="1">
    <source>
        <dbReference type="ARBA" id="ARBA00004141"/>
    </source>
</evidence>
<dbReference type="Pfam" id="PF07690">
    <property type="entry name" value="MFS_1"/>
    <property type="match status" value="1"/>
</dbReference>
<dbReference type="AlphaFoldDB" id="A0A167CPW8"/>
<comment type="subcellular location">
    <subcellularLocation>
        <location evidence="1">Membrane</location>
        <topology evidence="1">Multi-pass membrane protein</topology>
    </subcellularLocation>
</comment>
<sequence length="530" mass="58877">MSSKGIQVETVEDVEAHRIETIDGTAPPAGVDKALRVLKAADGPVHISDEDDKRLLRKIDLHILPIMLFGYMLQQLDKSSLSYTSVFGLAKDANLKGNEYSNLGSAIYWLQVAAQPTTAYALVKLPPAKFMGINILCWGVVLCCSAIAKNYTGLLICRILMGAFEATIAPTYVALVAMWWRRAEQSNRNAAWYCMNGVAAMFGSLIAYGLGHIQSKLHSYQIIFLFTGCLTIVFSIVILLFLPDSPLTARFLTEQERIMVIERLRHNQMGIETNVWKWEQVLETALDLKTYVWMLLLFCVSVVSGGISTFGPLIIQEFGFTSFQTILLNIPSGFVQIMIVLIAGFVATRMKLKSPILMFAILGSLVGCIMIRFIDRTPSHRGVLLFAYYLLQFFTAITPMTYSWATQNTAGETKKKCTNAAIFLGQYAGNIVGPLLYSSKQAPLYRTGLTINMCMFAALVGLIVMAVLTLKVLNRKHAATRVSMGKSAQINDLSMAVHNYNVDDAGEAYDVDNAFRDLTDKKNEDFIYVF</sequence>